<evidence type="ECO:0000313" key="2">
    <source>
        <dbReference type="Proteomes" id="UP000217935"/>
    </source>
</evidence>
<organism evidence="1 2">
    <name type="scientific">Celeribacter ethanolicus</name>
    <dbReference type="NCBI Taxonomy" id="1758178"/>
    <lineage>
        <taxon>Bacteria</taxon>
        <taxon>Pseudomonadati</taxon>
        <taxon>Pseudomonadota</taxon>
        <taxon>Alphaproteobacteria</taxon>
        <taxon>Rhodobacterales</taxon>
        <taxon>Roseobacteraceae</taxon>
        <taxon>Celeribacter</taxon>
    </lineage>
</organism>
<dbReference type="Proteomes" id="UP000217935">
    <property type="component" value="Chromosome"/>
</dbReference>
<gene>
    <name evidence="1" type="ORF">CEW89_13750</name>
</gene>
<proteinExistence type="predicted"/>
<dbReference type="AlphaFoldDB" id="A0A291GET2"/>
<name>A0A291GET2_9RHOB</name>
<keyword evidence="2" id="KW-1185">Reference proteome</keyword>
<dbReference type="KEGG" id="ceh:CEW89_13750"/>
<sequence>MVPPENGARQNYSKIYGPFYEWLTDQDGDAGFSPIMDIMRDVITDNYVVRPGMTILGTVIEEQAKFSFHGIKGNFKLGTKRMRDELLARGLAREDPRWPDSVILDRPLDRALIDEISRSIEENINLQEAAQRLGLSEELFRKLVYDGLIPRRGYRQLRNHQYDPIFLDRFLATVTQGADIIDSVPEDHVLALQAGQIVRARSSEILHLLATRKVPCAGLLRGKTGLAGAIVHLDTLKNAVQTISFSGLTYREMYQKLRVSSPTLRYLLDQGFLTTYRGKNPATLMETEIISQVSIDAFLQQYVTLGILAEACGQNANSVRFHLLDAGVEKIPIKHGLGAIYRRKEAEAVLIELGLLRSLSE</sequence>
<protein>
    <submittedName>
        <fullName evidence="1">Uncharacterized protein</fullName>
    </submittedName>
</protein>
<reference evidence="1 2" key="1">
    <citation type="submission" date="2017-06" db="EMBL/GenBank/DDBJ databases">
        <title>Celeribacter sp. TSPH2 complete genome sequence.</title>
        <authorList>
            <person name="Woo J.-H."/>
            <person name="Kim H.-S."/>
        </authorList>
    </citation>
    <scope>NUCLEOTIDE SEQUENCE [LARGE SCALE GENOMIC DNA]</scope>
    <source>
        <strain evidence="1 2">TSPH2</strain>
    </source>
</reference>
<accession>A0A291GET2</accession>
<dbReference type="EMBL" id="CP022196">
    <property type="protein sequence ID" value="ATG48534.1"/>
    <property type="molecule type" value="Genomic_DNA"/>
</dbReference>
<evidence type="ECO:0000313" key="1">
    <source>
        <dbReference type="EMBL" id="ATG48534.1"/>
    </source>
</evidence>